<gene>
    <name evidence="12" type="ORF">chiPu_0012443</name>
</gene>
<dbReference type="InterPro" id="IPR011009">
    <property type="entry name" value="Kinase-like_dom_sf"/>
</dbReference>
<dbReference type="SUPFAM" id="SSF56112">
    <property type="entry name" value="Protein kinase-like (PK-like)"/>
    <property type="match status" value="1"/>
</dbReference>
<dbReference type="EMBL" id="BEZZ01000557">
    <property type="protein sequence ID" value="GCC33971.1"/>
    <property type="molecule type" value="Genomic_DNA"/>
</dbReference>
<dbReference type="Gene3D" id="1.10.510.10">
    <property type="entry name" value="Transferase(Phosphotransferase) domain 1"/>
    <property type="match status" value="1"/>
</dbReference>
<comment type="similarity">
    <text evidence="1">Belongs to the protein kinase superfamily. CAMK Ser/Thr protein kinase family. CaMK subfamily.</text>
</comment>
<dbReference type="FunFam" id="3.10.450.50:FF:000001">
    <property type="entry name" value="calcium/calmodulin-dependent protein kinase type II subunit gamma isoform X1"/>
    <property type="match status" value="1"/>
</dbReference>
<dbReference type="EC" id="2.7.11.17" evidence="2"/>
<dbReference type="InterPro" id="IPR008271">
    <property type="entry name" value="Ser/Thr_kinase_AS"/>
</dbReference>
<dbReference type="Gene3D" id="6.10.140.620">
    <property type="match status" value="1"/>
</dbReference>
<feature type="region of interest" description="Disordered" evidence="10">
    <location>
        <begin position="276"/>
        <end position="336"/>
    </location>
</feature>
<dbReference type="InterPro" id="IPR000719">
    <property type="entry name" value="Prot_kinase_dom"/>
</dbReference>
<name>A0A401SU99_CHIPU</name>
<keyword evidence="6" id="KW-0418">Kinase</keyword>
<dbReference type="CDD" id="cd14086">
    <property type="entry name" value="STKc_CaMKII"/>
    <property type="match status" value="1"/>
</dbReference>
<evidence type="ECO:0000259" key="11">
    <source>
        <dbReference type="PROSITE" id="PS50011"/>
    </source>
</evidence>
<dbReference type="Pfam" id="PF00069">
    <property type="entry name" value="Pkinase"/>
    <property type="match status" value="1"/>
</dbReference>
<comment type="catalytic activity">
    <reaction evidence="9">
        <text>L-seryl-[protein] + ATP = O-phospho-L-seryl-[protein] + ADP + H(+)</text>
        <dbReference type="Rhea" id="RHEA:17989"/>
        <dbReference type="Rhea" id="RHEA-COMP:9863"/>
        <dbReference type="Rhea" id="RHEA-COMP:11604"/>
        <dbReference type="ChEBI" id="CHEBI:15378"/>
        <dbReference type="ChEBI" id="CHEBI:29999"/>
        <dbReference type="ChEBI" id="CHEBI:30616"/>
        <dbReference type="ChEBI" id="CHEBI:83421"/>
        <dbReference type="ChEBI" id="CHEBI:456216"/>
        <dbReference type="EC" id="2.7.11.17"/>
    </reaction>
</comment>
<dbReference type="Proteomes" id="UP000287033">
    <property type="component" value="Unassembled WGS sequence"/>
</dbReference>
<evidence type="ECO:0000313" key="13">
    <source>
        <dbReference type="Proteomes" id="UP000287033"/>
    </source>
</evidence>
<dbReference type="STRING" id="137246.A0A401SU99"/>
<comment type="catalytic activity">
    <reaction evidence="8">
        <text>L-threonyl-[protein] + ATP = O-phospho-L-threonyl-[protein] + ADP + H(+)</text>
        <dbReference type="Rhea" id="RHEA:46608"/>
        <dbReference type="Rhea" id="RHEA-COMP:11060"/>
        <dbReference type="Rhea" id="RHEA-COMP:11605"/>
        <dbReference type="ChEBI" id="CHEBI:15378"/>
        <dbReference type="ChEBI" id="CHEBI:30013"/>
        <dbReference type="ChEBI" id="CHEBI:30616"/>
        <dbReference type="ChEBI" id="CHEBI:61977"/>
        <dbReference type="ChEBI" id="CHEBI:456216"/>
        <dbReference type="EC" id="2.7.11.17"/>
    </reaction>
</comment>
<reference evidence="12 13" key="1">
    <citation type="journal article" date="2018" name="Nat. Ecol. Evol.">
        <title>Shark genomes provide insights into elasmobranch evolution and the origin of vertebrates.</title>
        <authorList>
            <person name="Hara Y"/>
            <person name="Yamaguchi K"/>
            <person name="Onimaru K"/>
            <person name="Kadota M"/>
            <person name="Koyanagi M"/>
            <person name="Keeley SD"/>
            <person name="Tatsumi K"/>
            <person name="Tanaka K"/>
            <person name="Motone F"/>
            <person name="Kageyama Y"/>
            <person name="Nozu R"/>
            <person name="Adachi N"/>
            <person name="Nishimura O"/>
            <person name="Nakagawa R"/>
            <person name="Tanegashima C"/>
            <person name="Kiyatake I"/>
            <person name="Matsumoto R"/>
            <person name="Murakumo K"/>
            <person name="Nishida K"/>
            <person name="Terakita A"/>
            <person name="Kuratani S"/>
            <person name="Sato K"/>
            <person name="Hyodo S Kuraku.S."/>
        </authorList>
    </citation>
    <scope>NUCLEOTIDE SEQUENCE [LARGE SCALE GENOMIC DNA]</scope>
</reference>
<keyword evidence="13" id="KW-1185">Reference proteome</keyword>
<dbReference type="InterPro" id="IPR013543">
    <property type="entry name" value="Ca/CaM-dep_prot_kinase-assoc"/>
</dbReference>
<evidence type="ECO:0000256" key="1">
    <source>
        <dbReference type="ARBA" id="ARBA00005354"/>
    </source>
</evidence>
<dbReference type="OrthoDB" id="336747at2759"/>
<evidence type="ECO:0000256" key="10">
    <source>
        <dbReference type="SAM" id="MobiDB-lite"/>
    </source>
</evidence>
<dbReference type="Pfam" id="PF08332">
    <property type="entry name" value="CaMKII_AD"/>
    <property type="match status" value="1"/>
</dbReference>
<dbReference type="GO" id="GO:0005524">
    <property type="term" value="F:ATP binding"/>
    <property type="evidence" value="ECO:0007669"/>
    <property type="project" value="InterPro"/>
</dbReference>
<keyword evidence="5" id="KW-0808">Transferase</keyword>
<dbReference type="Gene3D" id="3.30.200.20">
    <property type="entry name" value="Phosphorylase Kinase, domain 1"/>
    <property type="match status" value="1"/>
</dbReference>
<dbReference type="SMART" id="SM00220">
    <property type="entry name" value="S_TKc"/>
    <property type="match status" value="1"/>
</dbReference>
<proteinExistence type="inferred from homology"/>
<dbReference type="SUPFAM" id="SSF54427">
    <property type="entry name" value="NTF2-like"/>
    <property type="match status" value="1"/>
</dbReference>
<sequence length="469" mass="52961">MIKDHQKLEREARICRLLKHPNIVRLHDSISEEGFHYLIFDLVTGGELFEDIVAREYYSEADASQCIHQILESVSHIHQHDIVHRDLKPENLLLASKCKNAAVKLADFGLAIEVQGDQQAWFGFAGTPGYLSPEVLRKDPYGKPVDIWACGVILYILLVGYPPFWDEDQHKLYQQIKAGAYDFPSPEWDTVTPEAKNLINQMLTINPAKRITATEALKHPWVCQRSTVASMMHRQETVECLRKFNARRKLKGAILTTMLATRNFSAAAKNLLNKKTDGVKPQTNNSKNNIVSAPKENTSSPTAMEPQTTVVHNPTDGIKGSTESCNTTTEDEEGKARKQDIIKITEQLIEAINNGDFEAYTKICDPGLTSFEPEALGNLVEGMDFHKFYFENLLSKNSKPIHTTILNPHVHLIGEDAACIAYIRLTQYIDSQGRPRTTQSEETRVWHRREGKWQNIHFHCSGAPAAPLQ</sequence>
<dbReference type="AlphaFoldDB" id="A0A401SU99"/>
<evidence type="ECO:0000256" key="6">
    <source>
        <dbReference type="ARBA" id="ARBA00022777"/>
    </source>
</evidence>
<comment type="caution">
    <text evidence="12">The sequence shown here is derived from an EMBL/GenBank/DDBJ whole genome shotgun (WGS) entry which is preliminary data.</text>
</comment>
<evidence type="ECO:0000313" key="12">
    <source>
        <dbReference type="EMBL" id="GCC33971.1"/>
    </source>
</evidence>
<evidence type="ECO:0000256" key="3">
    <source>
        <dbReference type="ARBA" id="ARBA00022527"/>
    </source>
</evidence>
<dbReference type="InterPro" id="IPR032710">
    <property type="entry name" value="NTF2-like_dom_sf"/>
</dbReference>
<evidence type="ECO:0000256" key="5">
    <source>
        <dbReference type="ARBA" id="ARBA00022679"/>
    </source>
</evidence>
<evidence type="ECO:0000256" key="4">
    <source>
        <dbReference type="ARBA" id="ARBA00022553"/>
    </source>
</evidence>
<feature type="compositionally biased region" description="Polar residues" evidence="10">
    <location>
        <begin position="281"/>
        <end position="312"/>
    </location>
</feature>
<dbReference type="PROSITE" id="PS50011">
    <property type="entry name" value="PROTEIN_KINASE_DOM"/>
    <property type="match status" value="1"/>
</dbReference>
<accession>A0A401SU99</accession>
<protein>
    <recommendedName>
        <fullName evidence="2">calcium/calmodulin-dependent protein kinase</fullName>
        <ecNumber evidence="2">2.7.11.17</ecNumber>
    </recommendedName>
</protein>
<evidence type="ECO:0000256" key="9">
    <source>
        <dbReference type="ARBA" id="ARBA00047430"/>
    </source>
</evidence>
<dbReference type="Gene3D" id="3.10.450.50">
    <property type="match status" value="1"/>
</dbReference>
<dbReference type="GO" id="GO:0004683">
    <property type="term" value="F:calcium/calmodulin-dependent protein kinase activity"/>
    <property type="evidence" value="ECO:0007669"/>
    <property type="project" value="UniProtKB-EC"/>
</dbReference>
<keyword evidence="3" id="KW-0723">Serine/threonine-protein kinase</keyword>
<evidence type="ECO:0000256" key="7">
    <source>
        <dbReference type="ARBA" id="ARBA00022860"/>
    </source>
</evidence>
<dbReference type="PROSITE" id="PS00108">
    <property type="entry name" value="PROTEIN_KINASE_ST"/>
    <property type="match status" value="1"/>
</dbReference>
<organism evidence="12 13">
    <name type="scientific">Chiloscyllium punctatum</name>
    <name type="common">Brownbanded bambooshark</name>
    <name type="synonym">Hemiscyllium punctatum</name>
    <dbReference type="NCBI Taxonomy" id="137246"/>
    <lineage>
        <taxon>Eukaryota</taxon>
        <taxon>Metazoa</taxon>
        <taxon>Chordata</taxon>
        <taxon>Craniata</taxon>
        <taxon>Vertebrata</taxon>
        <taxon>Chondrichthyes</taxon>
        <taxon>Elasmobranchii</taxon>
        <taxon>Galeomorphii</taxon>
        <taxon>Galeoidea</taxon>
        <taxon>Orectolobiformes</taxon>
        <taxon>Hemiscylliidae</taxon>
        <taxon>Chiloscyllium</taxon>
    </lineage>
</organism>
<dbReference type="OMA" id="ENCEWVE"/>
<dbReference type="PANTHER" id="PTHR24347">
    <property type="entry name" value="SERINE/THREONINE-PROTEIN KINASE"/>
    <property type="match status" value="1"/>
</dbReference>
<evidence type="ECO:0000256" key="8">
    <source>
        <dbReference type="ARBA" id="ARBA00047307"/>
    </source>
</evidence>
<feature type="domain" description="Protein kinase" evidence="11">
    <location>
        <begin position="1"/>
        <end position="222"/>
    </location>
</feature>
<dbReference type="FunFam" id="1.10.510.10:FF:000001">
    <property type="entry name" value="Calcium/calmodulin-dependent protein kinase type II subunit delta"/>
    <property type="match status" value="1"/>
</dbReference>
<keyword evidence="4" id="KW-0597">Phosphoprotein</keyword>
<keyword evidence="7" id="KW-0112">Calmodulin-binding</keyword>
<evidence type="ECO:0000256" key="2">
    <source>
        <dbReference type="ARBA" id="ARBA00012434"/>
    </source>
</evidence>
<dbReference type="GO" id="GO:0005516">
    <property type="term" value="F:calmodulin binding"/>
    <property type="evidence" value="ECO:0007669"/>
    <property type="project" value="UniProtKB-KW"/>
</dbReference>